<dbReference type="PANTHER" id="PTHR35321:SF1">
    <property type="entry name" value="OS02G0753200 PROTEIN"/>
    <property type="match status" value="1"/>
</dbReference>
<feature type="compositionally biased region" description="Basic and acidic residues" evidence="1">
    <location>
        <begin position="77"/>
        <end position="88"/>
    </location>
</feature>
<dbReference type="PANTHER" id="PTHR35321">
    <property type="entry name" value="OS02G0753200 PROTEIN"/>
    <property type="match status" value="1"/>
</dbReference>
<dbReference type="InterPro" id="IPR040306">
    <property type="entry name" value="Os02g0753200-like"/>
</dbReference>
<feature type="region of interest" description="Disordered" evidence="1">
    <location>
        <begin position="1"/>
        <end position="106"/>
    </location>
</feature>
<feature type="compositionally biased region" description="Basic residues" evidence="1">
    <location>
        <begin position="89"/>
        <end position="100"/>
    </location>
</feature>
<dbReference type="EMBL" id="PNBA02000001">
    <property type="protein sequence ID" value="KAG6436330.1"/>
    <property type="molecule type" value="Genomic_DNA"/>
</dbReference>
<evidence type="ECO:0000256" key="1">
    <source>
        <dbReference type="SAM" id="MobiDB-lite"/>
    </source>
</evidence>
<feature type="compositionally biased region" description="Acidic residues" evidence="1">
    <location>
        <begin position="12"/>
        <end position="27"/>
    </location>
</feature>
<feature type="region of interest" description="Disordered" evidence="1">
    <location>
        <begin position="187"/>
        <end position="236"/>
    </location>
</feature>
<feature type="compositionally biased region" description="Basic and acidic residues" evidence="1">
    <location>
        <begin position="223"/>
        <end position="236"/>
    </location>
</feature>
<organism evidence="2">
    <name type="scientific">Salvia splendens</name>
    <name type="common">Scarlet sage</name>
    <dbReference type="NCBI Taxonomy" id="180675"/>
    <lineage>
        <taxon>Eukaryota</taxon>
        <taxon>Viridiplantae</taxon>
        <taxon>Streptophyta</taxon>
        <taxon>Embryophyta</taxon>
        <taxon>Tracheophyta</taxon>
        <taxon>Spermatophyta</taxon>
        <taxon>Magnoliopsida</taxon>
        <taxon>eudicotyledons</taxon>
        <taxon>Gunneridae</taxon>
        <taxon>Pentapetalae</taxon>
        <taxon>asterids</taxon>
        <taxon>lamiids</taxon>
        <taxon>Lamiales</taxon>
        <taxon>Lamiaceae</taxon>
        <taxon>Nepetoideae</taxon>
        <taxon>Mentheae</taxon>
        <taxon>Salviinae</taxon>
        <taxon>Salvia</taxon>
        <taxon>Salvia subgen. Calosphace</taxon>
        <taxon>core Calosphace</taxon>
    </lineage>
</organism>
<protein>
    <submittedName>
        <fullName evidence="2">Uncharacterized protein</fullName>
    </submittedName>
</protein>
<accession>A0A8X8YRB9</accession>
<sequence length="236" mass="25770">MSLSLLQSYSSADEDEEDQLSDDDISSFEEPNHAVPRTVRSYKPLFDSDPPSSSSLPSALDAFSEVEGPPQFLNNSVKEEAVKEDVQRWRHGGKRHRKEKKGLPSGAVLESKAQLVGIHERVRSDIGSKTSEAPSGDSVVGTKGGKRVATVANPNAEDAAELLRMCLACGVPKTYSHTKGMVCPMCGDRPPPAESDAVRKKGSAIKDKEKSKRMKGQSSHATWKSETEMQLRQQFD</sequence>
<keyword evidence="3" id="KW-1185">Reference proteome</keyword>
<dbReference type="AlphaFoldDB" id="A0A8X8YRB9"/>
<feature type="compositionally biased region" description="Low complexity" evidence="1">
    <location>
        <begin position="44"/>
        <end position="63"/>
    </location>
</feature>
<reference evidence="2" key="2">
    <citation type="submission" date="2020-08" db="EMBL/GenBank/DDBJ databases">
        <title>Plant Genome Project.</title>
        <authorList>
            <person name="Zhang R.-G."/>
        </authorList>
    </citation>
    <scope>NUCLEOTIDE SEQUENCE</scope>
    <source>
        <strain evidence="2">Huo1</strain>
        <tissue evidence="2">Leaf</tissue>
    </source>
</reference>
<reference evidence="2" key="1">
    <citation type="submission" date="2018-01" db="EMBL/GenBank/DDBJ databases">
        <authorList>
            <person name="Mao J.F."/>
        </authorList>
    </citation>
    <scope>NUCLEOTIDE SEQUENCE</scope>
    <source>
        <strain evidence="2">Huo1</strain>
        <tissue evidence="2">Leaf</tissue>
    </source>
</reference>
<feature type="compositionally biased region" description="Basic and acidic residues" evidence="1">
    <location>
        <begin position="196"/>
        <end position="210"/>
    </location>
</feature>
<dbReference type="Proteomes" id="UP000298416">
    <property type="component" value="Unassembled WGS sequence"/>
</dbReference>
<evidence type="ECO:0000313" key="2">
    <source>
        <dbReference type="EMBL" id="KAG6436330.1"/>
    </source>
</evidence>
<dbReference type="OrthoDB" id="543560at2759"/>
<proteinExistence type="predicted"/>
<comment type="caution">
    <text evidence="2">The sequence shown here is derived from an EMBL/GenBank/DDBJ whole genome shotgun (WGS) entry which is preliminary data.</text>
</comment>
<evidence type="ECO:0000313" key="3">
    <source>
        <dbReference type="Proteomes" id="UP000298416"/>
    </source>
</evidence>
<gene>
    <name evidence="2" type="ORF">SASPL_101226</name>
</gene>
<name>A0A8X8YRB9_SALSN</name>